<comment type="similarity">
    <text evidence="1 2">Belongs to the cytochrome P450 family.</text>
</comment>
<keyword evidence="2" id="KW-0479">Metal-binding</keyword>
<evidence type="ECO:0000313" key="3">
    <source>
        <dbReference type="EMBL" id="GAA1120944.1"/>
    </source>
</evidence>
<reference evidence="3 4" key="1">
    <citation type="journal article" date="2019" name="Int. J. Syst. Evol. Microbiol.">
        <title>The Global Catalogue of Microorganisms (GCM) 10K type strain sequencing project: providing services to taxonomists for standard genome sequencing and annotation.</title>
        <authorList>
            <consortium name="The Broad Institute Genomics Platform"/>
            <consortium name="The Broad Institute Genome Sequencing Center for Infectious Disease"/>
            <person name="Wu L."/>
            <person name="Ma J."/>
        </authorList>
    </citation>
    <scope>NUCLEOTIDE SEQUENCE [LARGE SCALE GENOMIC DNA]</scope>
    <source>
        <strain evidence="3 4">JCM 13002</strain>
    </source>
</reference>
<evidence type="ECO:0000313" key="4">
    <source>
        <dbReference type="Proteomes" id="UP001499987"/>
    </source>
</evidence>
<sequence length="392" mass="41692">MTAHSPLGGRFTADPHPVLAGLRESCPVARVTTPAGRAVWVVTREEDVRAAFTDPRLSLARTPPPVTGRPRRALDMTLVDYDPPDHTRIRRLAAPALSAARIAAYRPLVERAAGEQLAALAADRPVDLLAHFAAPFAFRVLCEVFGVAQADRGPLRAVVDDLIAHRDVPAAQRRLDAFVRTGTAGRLARPGGEDAFSRIVAAWSLRTDVTEDELADLLAMLLLAGFDSTVQMLAMAVLALLAHPAELARLAADPALLPAAVDELLRWDTPGPFATTRTALADVPIGGTVVPAGSGVLLSVAAANRDPRRHPDPDVLRLDRPTAARQLGFGLGPHYCPGAPLARLQLTAALAALLSHRPELRAAVPPDQLQWGGGPQHRRLAALPLLLGPDRP</sequence>
<dbReference type="Gene3D" id="1.10.630.10">
    <property type="entry name" value="Cytochrome P450"/>
    <property type="match status" value="1"/>
</dbReference>
<dbReference type="InterPro" id="IPR036396">
    <property type="entry name" value="Cyt_P450_sf"/>
</dbReference>
<dbReference type="InterPro" id="IPR017972">
    <property type="entry name" value="Cyt_P450_CS"/>
</dbReference>
<dbReference type="EMBL" id="BAAALD010000122">
    <property type="protein sequence ID" value="GAA1120944.1"/>
    <property type="molecule type" value="Genomic_DNA"/>
</dbReference>
<dbReference type="PRINTS" id="PR00359">
    <property type="entry name" value="BP450"/>
</dbReference>
<keyword evidence="4" id="KW-1185">Reference proteome</keyword>
<keyword evidence="2" id="KW-0408">Iron</keyword>
<dbReference type="PANTHER" id="PTHR46696">
    <property type="entry name" value="P450, PUTATIVE (EUROFUNG)-RELATED"/>
    <property type="match status" value="1"/>
</dbReference>
<name>A0ABN1U772_9ACTN</name>
<dbReference type="PANTHER" id="PTHR46696:SF6">
    <property type="entry name" value="P450, PUTATIVE (EUROFUNG)-RELATED"/>
    <property type="match status" value="1"/>
</dbReference>
<evidence type="ECO:0000256" key="1">
    <source>
        <dbReference type="ARBA" id="ARBA00010617"/>
    </source>
</evidence>
<dbReference type="SUPFAM" id="SSF48264">
    <property type="entry name" value="Cytochrome P450"/>
    <property type="match status" value="1"/>
</dbReference>
<proteinExistence type="inferred from homology"/>
<dbReference type="PRINTS" id="PR00385">
    <property type="entry name" value="P450"/>
</dbReference>
<dbReference type="InterPro" id="IPR001128">
    <property type="entry name" value="Cyt_P450"/>
</dbReference>
<dbReference type="PROSITE" id="PS00086">
    <property type="entry name" value="CYTOCHROME_P450"/>
    <property type="match status" value="1"/>
</dbReference>
<dbReference type="InterPro" id="IPR002397">
    <property type="entry name" value="Cyt_P450_B"/>
</dbReference>
<dbReference type="Pfam" id="PF00067">
    <property type="entry name" value="p450"/>
    <property type="match status" value="1"/>
</dbReference>
<organism evidence="3 4">
    <name type="scientific">Kitasatospora arboriphila</name>
    <dbReference type="NCBI Taxonomy" id="258052"/>
    <lineage>
        <taxon>Bacteria</taxon>
        <taxon>Bacillati</taxon>
        <taxon>Actinomycetota</taxon>
        <taxon>Actinomycetes</taxon>
        <taxon>Kitasatosporales</taxon>
        <taxon>Streptomycetaceae</taxon>
        <taxon>Kitasatospora</taxon>
    </lineage>
</organism>
<dbReference type="RefSeq" id="WP_344627834.1">
    <property type="nucleotide sequence ID" value="NZ_BAAALD010000122.1"/>
</dbReference>
<accession>A0ABN1U772</accession>
<comment type="caution">
    <text evidence="3">The sequence shown here is derived from an EMBL/GenBank/DDBJ whole genome shotgun (WGS) entry which is preliminary data.</text>
</comment>
<gene>
    <name evidence="3" type="ORF">GCM10009663_70650</name>
</gene>
<dbReference type="Proteomes" id="UP001499987">
    <property type="component" value="Unassembled WGS sequence"/>
</dbReference>
<evidence type="ECO:0000256" key="2">
    <source>
        <dbReference type="RuleBase" id="RU000461"/>
    </source>
</evidence>
<protein>
    <submittedName>
        <fullName evidence="3">Cytochrome P450</fullName>
    </submittedName>
</protein>
<keyword evidence="2" id="KW-0560">Oxidoreductase</keyword>
<keyword evidence="2" id="KW-0503">Monooxygenase</keyword>
<keyword evidence="2" id="KW-0349">Heme</keyword>